<dbReference type="EMBL" id="PJAI02000014">
    <property type="protein sequence ID" value="TYK65079.1"/>
    <property type="molecule type" value="Genomic_DNA"/>
</dbReference>
<organism evidence="10 11">
    <name type="scientific">Colwellia echini</name>
    <dbReference type="NCBI Taxonomy" id="1982103"/>
    <lineage>
        <taxon>Bacteria</taxon>
        <taxon>Pseudomonadati</taxon>
        <taxon>Pseudomonadota</taxon>
        <taxon>Gammaproteobacteria</taxon>
        <taxon>Alteromonadales</taxon>
        <taxon>Colwelliaceae</taxon>
        <taxon>Colwellia</taxon>
    </lineage>
</organism>
<dbReference type="Pfam" id="PF03873">
    <property type="entry name" value="RseA_C"/>
    <property type="match status" value="1"/>
</dbReference>
<dbReference type="InterPro" id="IPR036147">
    <property type="entry name" value="Anti-sigma_E_RseA_N_sf"/>
</dbReference>
<reference evidence="10 11" key="1">
    <citation type="submission" date="2019-08" db="EMBL/GenBank/DDBJ databases">
        <title>Microbe sample from Colwellia echini.</title>
        <authorList>
            <person name="Christiansen L."/>
            <person name="Pathiraja D."/>
            <person name="Schultz-Johansen M."/>
            <person name="Choi I.-G."/>
            <person name="Stougaard P."/>
        </authorList>
    </citation>
    <scope>NUCLEOTIDE SEQUENCE [LARGE SCALE GENOMIC DNA]</scope>
    <source>
        <strain evidence="10 11">A3</strain>
    </source>
</reference>
<proteinExistence type="inferred from homology"/>
<dbReference type="InterPro" id="IPR052383">
    <property type="entry name" value="Anti-sigma-E_RseA-like"/>
</dbReference>
<gene>
    <name evidence="10" type="ORF">CWS31_012345</name>
</gene>
<feature type="domain" description="Anti sigma-E protein RseA N-terminal" evidence="8">
    <location>
        <begin position="6"/>
        <end position="91"/>
    </location>
</feature>
<dbReference type="SUPFAM" id="SSF89069">
    <property type="entry name" value="N-terminal, cytoplasmic domain of anti-sigmaE factor RseA"/>
    <property type="match status" value="1"/>
</dbReference>
<feature type="domain" description="Anti sigma-E protein RseA C-terminal" evidence="9">
    <location>
        <begin position="171"/>
        <end position="236"/>
    </location>
</feature>
<feature type="region of interest" description="Disordered" evidence="7">
    <location>
        <begin position="1"/>
        <end position="23"/>
    </location>
</feature>
<dbReference type="Proteomes" id="UP000815846">
    <property type="component" value="Unassembled WGS sequence"/>
</dbReference>
<keyword evidence="5" id="KW-1133">Transmembrane helix</keyword>
<evidence type="ECO:0000256" key="3">
    <source>
        <dbReference type="ARBA" id="ARBA00022475"/>
    </source>
</evidence>
<dbReference type="RefSeq" id="WP_101343586.1">
    <property type="nucleotide sequence ID" value="NZ_PJAI02000014.1"/>
</dbReference>
<evidence type="ECO:0000313" key="11">
    <source>
        <dbReference type="Proteomes" id="UP000815846"/>
    </source>
</evidence>
<dbReference type="PIRSF" id="PIRSF016938">
    <property type="entry name" value="RseA"/>
    <property type="match status" value="1"/>
</dbReference>
<feature type="compositionally biased region" description="Polar residues" evidence="7">
    <location>
        <begin position="7"/>
        <end position="23"/>
    </location>
</feature>
<evidence type="ECO:0000256" key="7">
    <source>
        <dbReference type="SAM" id="MobiDB-lite"/>
    </source>
</evidence>
<evidence type="ECO:0000259" key="8">
    <source>
        <dbReference type="Pfam" id="PF03872"/>
    </source>
</evidence>
<evidence type="ECO:0000259" key="9">
    <source>
        <dbReference type="Pfam" id="PF03873"/>
    </source>
</evidence>
<dbReference type="PANTHER" id="PTHR38104">
    <property type="match status" value="1"/>
</dbReference>
<keyword evidence="4" id="KW-0812">Transmembrane</keyword>
<dbReference type="InterPro" id="IPR026279">
    <property type="entry name" value="RseA"/>
</dbReference>
<protein>
    <submittedName>
        <fullName evidence="10">Transcriptional regulator</fullName>
    </submittedName>
</protein>
<evidence type="ECO:0000313" key="10">
    <source>
        <dbReference type="EMBL" id="TYK65079.1"/>
    </source>
</evidence>
<comment type="similarity">
    <text evidence="2">Belongs to the RseA family.</text>
</comment>
<comment type="subcellular location">
    <subcellularLocation>
        <location evidence="1">Cell membrane</location>
        <topology evidence="1">Single-pass membrane protein</topology>
    </subcellularLocation>
</comment>
<keyword evidence="3" id="KW-1003">Cell membrane</keyword>
<keyword evidence="11" id="KW-1185">Reference proteome</keyword>
<dbReference type="CDD" id="cd16328">
    <property type="entry name" value="RseA_N"/>
    <property type="match status" value="1"/>
</dbReference>
<comment type="caution">
    <text evidence="10">The sequence shown here is derived from an EMBL/GenBank/DDBJ whole genome shotgun (WGS) entry which is preliminary data.</text>
</comment>
<dbReference type="PANTHER" id="PTHR38104:SF1">
    <property type="entry name" value="ANTI-SIGMA-E FACTOR RSEA"/>
    <property type="match status" value="1"/>
</dbReference>
<accession>A0ABY3MVE6</accession>
<sequence length="240" mass="26167">MSEIKSESISSLVDNYSPSTDESVSSHLVDSMLKDDELSNTWQNYHLIGDVLRDEVPETLQLDLSESIAAAIAQEATILSPKLSANTQSQSDAQITLDNDDLLTETLEEDVVNVIQDNVPSNNIVDATNRFKAKIVNFAKPIGQVAIAASAAALMIVGVQYNVADNSVMPNQVVQTVPLTGFANPVSFSVQSPQVEQSLQNQQQSQQVTNEQLAAERVAQQRRLHSLLKDHNQQVKLGTN</sequence>
<dbReference type="InterPro" id="IPR005572">
    <property type="entry name" value="Anti-sigma_E_RseA_N"/>
</dbReference>
<name>A0ABY3MVE6_9GAMM</name>
<evidence type="ECO:0000256" key="1">
    <source>
        <dbReference type="ARBA" id="ARBA00004162"/>
    </source>
</evidence>
<dbReference type="Gene3D" id="1.10.10.880">
    <property type="entry name" value="Anti sigma-E protein RseA, N-terminal domain"/>
    <property type="match status" value="1"/>
</dbReference>
<keyword evidence="6" id="KW-0472">Membrane</keyword>
<evidence type="ECO:0000256" key="5">
    <source>
        <dbReference type="ARBA" id="ARBA00022989"/>
    </source>
</evidence>
<evidence type="ECO:0000256" key="4">
    <source>
        <dbReference type="ARBA" id="ARBA00022692"/>
    </source>
</evidence>
<dbReference type="Pfam" id="PF03872">
    <property type="entry name" value="RseA_N"/>
    <property type="match status" value="1"/>
</dbReference>
<evidence type="ECO:0000256" key="2">
    <source>
        <dbReference type="ARBA" id="ARBA00005837"/>
    </source>
</evidence>
<evidence type="ECO:0000256" key="6">
    <source>
        <dbReference type="ARBA" id="ARBA00023136"/>
    </source>
</evidence>
<dbReference type="InterPro" id="IPR005573">
    <property type="entry name" value="Anti-sigma_E_RseA_C"/>
</dbReference>